<feature type="transmembrane region" description="Helical" evidence="1">
    <location>
        <begin position="167"/>
        <end position="185"/>
    </location>
</feature>
<protein>
    <submittedName>
        <fullName evidence="2">Uncharacterized protein</fullName>
    </submittedName>
</protein>
<keyword evidence="1" id="KW-0472">Membrane</keyword>
<evidence type="ECO:0000256" key="1">
    <source>
        <dbReference type="SAM" id="Phobius"/>
    </source>
</evidence>
<feature type="transmembrane region" description="Helical" evidence="1">
    <location>
        <begin position="79"/>
        <end position="96"/>
    </location>
</feature>
<sequence>MEVTKKDVEELIELRKKDSFLNHFWNIFSGDMRAKGEINRNEIKVWSQNMWNLTFYSIFIFEFNANNHLTNITDKMNPVGKTLIGIASLWFLYLIFPNNPTEFNPIDNWQWITIIAVFVFLVAWVSRKIYKMERKNQLEEIYEILDIEIEKKAPENEWSLKNILIRLFTYPFAIFVITICAWSLFSNGIKSIFLTLFGIGICGMYLYSDIKMIMKNNKVEK</sequence>
<dbReference type="RefSeq" id="WP_386064163.1">
    <property type="nucleotide sequence ID" value="NZ_JBHLTQ010000005.1"/>
</dbReference>
<organism evidence="2 3">
    <name type="scientific">Winogradskyella pulchriflava</name>
    <dbReference type="NCBI Taxonomy" id="1110688"/>
    <lineage>
        <taxon>Bacteria</taxon>
        <taxon>Pseudomonadati</taxon>
        <taxon>Bacteroidota</taxon>
        <taxon>Flavobacteriia</taxon>
        <taxon>Flavobacteriales</taxon>
        <taxon>Flavobacteriaceae</taxon>
        <taxon>Winogradskyella</taxon>
    </lineage>
</organism>
<keyword evidence="1" id="KW-1133">Transmembrane helix</keyword>
<dbReference type="Proteomes" id="UP001589832">
    <property type="component" value="Unassembled WGS sequence"/>
</dbReference>
<reference evidence="2 3" key="1">
    <citation type="submission" date="2024-09" db="EMBL/GenBank/DDBJ databases">
        <authorList>
            <person name="Sun Q."/>
            <person name="Mori K."/>
        </authorList>
    </citation>
    <scope>NUCLEOTIDE SEQUENCE [LARGE SCALE GENOMIC DNA]</scope>
    <source>
        <strain evidence="2 3">NCAIM B.02481</strain>
    </source>
</reference>
<keyword evidence="1" id="KW-0812">Transmembrane</keyword>
<feature type="transmembrane region" description="Helical" evidence="1">
    <location>
        <begin position="108"/>
        <end position="126"/>
    </location>
</feature>
<keyword evidence="3" id="KW-1185">Reference proteome</keyword>
<accession>A0ABV6QAA6</accession>
<dbReference type="InterPro" id="IPR036259">
    <property type="entry name" value="MFS_trans_sf"/>
</dbReference>
<feature type="transmembrane region" description="Helical" evidence="1">
    <location>
        <begin position="191"/>
        <end position="208"/>
    </location>
</feature>
<name>A0ABV6QAA6_9FLAO</name>
<dbReference type="EMBL" id="JBHLTQ010000005">
    <property type="protein sequence ID" value="MFC0605212.1"/>
    <property type="molecule type" value="Genomic_DNA"/>
</dbReference>
<evidence type="ECO:0000313" key="3">
    <source>
        <dbReference type="Proteomes" id="UP001589832"/>
    </source>
</evidence>
<gene>
    <name evidence="2" type="ORF">ACFFGA_11645</name>
</gene>
<evidence type="ECO:0000313" key="2">
    <source>
        <dbReference type="EMBL" id="MFC0605212.1"/>
    </source>
</evidence>
<proteinExistence type="predicted"/>
<dbReference type="SUPFAM" id="SSF103473">
    <property type="entry name" value="MFS general substrate transporter"/>
    <property type="match status" value="1"/>
</dbReference>
<comment type="caution">
    <text evidence="2">The sequence shown here is derived from an EMBL/GenBank/DDBJ whole genome shotgun (WGS) entry which is preliminary data.</text>
</comment>